<evidence type="ECO:0000256" key="8">
    <source>
        <dbReference type="ARBA" id="ARBA00022989"/>
    </source>
</evidence>
<dbReference type="Gene3D" id="3.40.50.1000">
    <property type="entry name" value="HAD superfamily/HAD-like"/>
    <property type="match status" value="1"/>
</dbReference>
<evidence type="ECO:0000256" key="2">
    <source>
        <dbReference type="ARBA" id="ARBA00022692"/>
    </source>
</evidence>
<feature type="transmembrane region" description="Helical" evidence="11">
    <location>
        <begin position="71"/>
        <end position="101"/>
    </location>
</feature>
<dbReference type="InterPro" id="IPR004014">
    <property type="entry name" value="ATPase_P-typ_cation-transptr_N"/>
</dbReference>
<reference evidence="13" key="1">
    <citation type="submission" date="2023-06" db="EMBL/GenBank/DDBJ databases">
        <title>Sysu t00192.</title>
        <authorList>
            <person name="Gao L."/>
            <person name="Fang B.-Z."/>
            <person name="Li W.-J."/>
        </authorList>
    </citation>
    <scope>NUCLEOTIDE SEQUENCE</scope>
    <source>
        <strain evidence="13">SYSU T00192</strain>
    </source>
</reference>
<keyword evidence="9 11" id="KW-0472">Membrane</keyword>
<dbReference type="InterPro" id="IPR036412">
    <property type="entry name" value="HAD-like_sf"/>
</dbReference>
<feature type="transmembrane region" description="Helical" evidence="11">
    <location>
        <begin position="869"/>
        <end position="887"/>
    </location>
</feature>
<dbReference type="SUPFAM" id="SSF56784">
    <property type="entry name" value="HAD-like"/>
    <property type="match status" value="1"/>
</dbReference>
<dbReference type="Proteomes" id="UP001172728">
    <property type="component" value="Unassembled WGS sequence"/>
</dbReference>
<feature type="transmembrane region" description="Helical" evidence="11">
    <location>
        <begin position="696"/>
        <end position="717"/>
    </location>
</feature>
<keyword evidence="7" id="KW-1278">Translocase</keyword>
<keyword evidence="8 11" id="KW-1133">Transmembrane helix</keyword>
<dbReference type="PRINTS" id="PR00120">
    <property type="entry name" value="HATPASE"/>
</dbReference>
<dbReference type="InterPro" id="IPR018303">
    <property type="entry name" value="ATPase_P-typ_P_site"/>
</dbReference>
<evidence type="ECO:0000259" key="12">
    <source>
        <dbReference type="SMART" id="SM00831"/>
    </source>
</evidence>
<dbReference type="RefSeq" id="WP_301135366.1">
    <property type="nucleotide sequence ID" value="NZ_JAUHPW010000011.1"/>
</dbReference>
<dbReference type="SFLD" id="SFLDG00002">
    <property type="entry name" value="C1.7:_P-type_atpase_like"/>
    <property type="match status" value="1"/>
</dbReference>
<sequence>MSTESAERTATAWWSMEPADAATELGVGLDGLTAVEASERYSSYGPNELTAAQAATLWQLALRQLADPMNLMLIAVTVISAAIGEVSTAIMVGLLVVFNVWSGASQERKAQASVDALATMQVPQVRVRRDGAVAAIPAPELVPGDVIELEAGDIVPADARIVRASTLETQESALTGESAPIEKNAAALPDPETALGDRTAMLFQNTSVTRGTATALVVATGMATEMGAIATMLSTVERVKSPLQRELSALTRIIGAVAWGAVVLIVGLGITRGQSFSDLMFLGTAVAISAIPTGLPTFVQGLLSWGASRLAEAKAVVASLNDVETLGATSAICSDKTGTLTMNQMMARSVWVGGETFTVDGSGYSFEGRVRRTQGDEIPLGAPIAYALALPNDATVSADGVVVGDPTEAAFVVLAQKLGVDVPEAQRRFPREAEVPFDSDYKFMATFHHVEWQGERRLVAVVKGAPDVLLARSSHAYLPTRDSVPVAQLADDVTAEIEHRSSQGLRTLALALRVFEVAEEAAVLADPMAAVSELGFVAVVGIVDPLRPEAKVAVDEAHAAGIDVRMITGDHVVTASAIGRELDLPGEGLSGAQFAALSDDEVDARLDDLSVFGRVTPQDKLRLVQRLQARGEVVAMTGDAVNDAAAIKQADIGVAMGSGSEVTKQAAKLVLTDDNFATLVGAVKLGRVVYAKITSYLTFQLSQLIALLLLFVVASLINLNEGVALTPVMVLVLNFAVAIFSVLVIIFEPEPPGLMQRPPRDPSAGIASPRNVGRWLVYGGALFLAALVPLLVGSDELSPDEASQPMTMAFVIVALGTLTTGLQLRRDPETGLTGPWGRGPRMLLWPIAFIVLATELDFLQRWLDTSSLTGWEWLACLGLTLAVMVVVEVDKAVRRRRQAAVAPAVAPTVAEAVAPARGR</sequence>
<dbReference type="Pfam" id="PF08282">
    <property type="entry name" value="Hydrolase_3"/>
    <property type="match status" value="1"/>
</dbReference>
<evidence type="ECO:0000313" key="13">
    <source>
        <dbReference type="EMBL" id="MDN4476722.1"/>
    </source>
</evidence>
<keyword evidence="3" id="KW-0479">Metal-binding</keyword>
<feature type="transmembrane region" description="Helical" evidence="11">
    <location>
        <begin position="843"/>
        <end position="863"/>
    </location>
</feature>
<dbReference type="EMBL" id="JAUHPW010000011">
    <property type="protein sequence ID" value="MDN4476722.1"/>
    <property type="molecule type" value="Genomic_DNA"/>
</dbReference>
<dbReference type="InterPro" id="IPR044492">
    <property type="entry name" value="P_typ_ATPase_HD_dom"/>
</dbReference>
<dbReference type="InterPro" id="IPR023298">
    <property type="entry name" value="ATPase_P-typ_TM_dom_sf"/>
</dbReference>
<evidence type="ECO:0000256" key="9">
    <source>
        <dbReference type="ARBA" id="ARBA00023136"/>
    </source>
</evidence>
<dbReference type="PRINTS" id="PR00119">
    <property type="entry name" value="CATATPASE"/>
</dbReference>
<dbReference type="InterPro" id="IPR008250">
    <property type="entry name" value="ATPase_P-typ_transduc_dom_A_sf"/>
</dbReference>
<dbReference type="Pfam" id="PF00122">
    <property type="entry name" value="E1-E2_ATPase"/>
    <property type="match status" value="1"/>
</dbReference>
<evidence type="ECO:0000256" key="5">
    <source>
        <dbReference type="ARBA" id="ARBA00022840"/>
    </source>
</evidence>
<keyword evidence="4" id="KW-0547">Nucleotide-binding</keyword>
<evidence type="ECO:0000313" key="14">
    <source>
        <dbReference type="Proteomes" id="UP001172728"/>
    </source>
</evidence>
<dbReference type="SUPFAM" id="SSF81653">
    <property type="entry name" value="Calcium ATPase, transduction domain A"/>
    <property type="match status" value="1"/>
</dbReference>
<evidence type="ECO:0000256" key="3">
    <source>
        <dbReference type="ARBA" id="ARBA00022723"/>
    </source>
</evidence>
<keyword evidence="6" id="KW-0460">Magnesium</keyword>
<evidence type="ECO:0000256" key="10">
    <source>
        <dbReference type="ARBA" id="ARBA00049360"/>
    </source>
</evidence>
<comment type="subcellular location">
    <subcellularLocation>
        <location evidence="1">Cell membrane</location>
        <topology evidence="1">Multi-pass membrane protein</topology>
    </subcellularLocation>
</comment>
<dbReference type="Pfam" id="PF13246">
    <property type="entry name" value="Cation_ATPase"/>
    <property type="match status" value="1"/>
</dbReference>
<feature type="domain" description="Cation-transporting P-type ATPase N-terminal" evidence="12">
    <location>
        <begin position="12"/>
        <end position="85"/>
    </location>
</feature>
<keyword evidence="2 11" id="KW-0812">Transmembrane</keyword>
<dbReference type="InterPro" id="IPR001757">
    <property type="entry name" value="P_typ_ATPase"/>
</dbReference>
<dbReference type="SUPFAM" id="SSF81660">
    <property type="entry name" value="Metal cation-transporting ATPase, ATP-binding domain N"/>
    <property type="match status" value="1"/>
</dbReference>
<dbReference type="InterPro" id="IPR023299">
    <property type="entry name" value="ATPase_P-typ_cyto_dom_N"/>
</dbReference>
<name>A0ABT8GCM1_9MICO</name>
<feature type="transmembrane region" description="Helical" evidence="11">
    <location>
        <begin position="249"/>
        <end position="270"/>
    </location>
</feature>
<dbReference type="Pfam" id="PF00689">
    <property type="entry name" value="Cation_ATPase_C"/>
    <property type="match status" value="1"/>
</dbReference>
<dbReference type="Gene3D" id="3.40.1110.10">
    <property type="entry name" value="Calcium-transporting ATPase, cytoplasmic domain N"/>
    <property type="match status" value="1"/>
</dbReference>
<gene>
    <name evidence="13" type="ORF">QQX09_12745</name>
</gene>
<dbReference type="InterPro" id="IPR006068">
    <property type="entry name" value="ATPase_P-typ_cation-transptr_C"/>
</dbReference>
<dbReference type="PANTHER" id="PTHR24093:SF506">
    <property type="entry name" value="CATION-TRANSPORTING ATPASE PMA1"/>
    <property type="match status" value="1"/>
</dbReference>
<evidence type="ECO:0000256" key="4">
    <source>
        <dbReference type="ARBA" id="ARBA00022741"/>
    </source>
</evidence>
<feature type="transmembrane region" description="Helical" evidence="11">
    <location>
        <begin position="804"/>
        <end position="822"/>
    </location>
</feature>
<evidence type="ECO:0000256" key="7">
    <source>
        <dbReference type="ARBA" id="ARBA00022967"/>
    </source>
</evidence>
<dbReference type="SFLD" id="SFLDS00003">
    <property type="entry name" value="Haloacid_Dehalogenase"/>
    <property type="match status" value="1"/>
</dbReference>
<keyword evidence="14" id="KW-1185">Reference proteome</keyword>
<dbReference type="SMART" id="SM00831">
    <property type="entry name" value="Cation_ATPase_N"/>
    <property type="match status" value="1"/>
</dbReference>
<dbReference type="InterPro" id="IPR023214">
    <property type="entry name" value="HAD_sf"/>
</dbReference>
<proteinExistence type="predicted"/>
<dbReference type="Gene3D" id="1.20.1110.10">
    <property type="entry name" value="Calcium-transporting ATPase, transmembrane domain"/>
    <property type="match status" value="1"/>
</dbReference>
<dbReference type="Gene3D" id="2.70.150.10">
    <property type="entry name" value="Calcium-transporting ATPase, cytoplasmic transduction domain A"/>
    <property type="match status" value="1"/>
</dbReference>
<comment type="catalytic activity">
    <reaction evidence="10">
        <text>ATP + H2O = ADP + phosphate + H(+)</text>
        <dbReference type="Rhea" id="RHEA:13065"/>
        <dbReference type="ChEBI" id="CHEBI:15377"/>
        <dbReference type="ChEBI" id="CHEBI:15378"/>
        <dbReference type="ChEBI" id="CHEBI:30616"/>
        <dbReference type="ChEBI" id="CHEBI:43474"/>
        <dbReference type="ChEBI" id="CHEBI:456216"/>
    </reaction>
</comment>
<dbReference type="PANTHER" id="PTHR24093">
    <property type="entry name" value="CATION TRANSPORTING ATPASE"/>
    <property type="match status" value="1"/>
</dbReference>
<evidence type="ECO:0000256" key="1">
    <source>
        <dbReference type="ARBA" id="ARBA00004651"/>
    </source>
</evidence>
<dbReference type="SFLD" id="SFLDF00027">
    <property type="entry name" value="p-type_atpase"/>
    <property type="match status" value="1"/>
</dbReference>
<dbReference type="Pfam" id="PF00690">
    <property type="entry name" value="Cation_ATPase_N"/>
    <property type="match status" value="1"/>
</dbReference>
<comment type="caution">
    <text evidence="13">The sequence shown here is derived from an EMBL/GenBank/DDBJ whole genome shotgun (WGS) entry which is preliminary data.</text>
</comment>
<protein>
    <submittedName>
        <fullName evidence="13">Cation-transporting P-type ATPase</fullName>
    </submittedName>
</protein>
<feature type="transmembrane region" description="Helical" evidence="11">
    <location>
        <begin position="276"/>
        <end position="299"/>
    </location>
</feature>
<dbReference type="NCBIfam" id="TIGR01494">
    <property type="entry name" value="ATPase_P-type"/>
    <property type="match status" value="2"/>
</dbReference>
<accession>A0ABT8GCM1</accession>
<evidence type="ECO:0000256" key="11">
    <source>
        <dbReference type="SAM" id="Phobius"/>
    </source>
</evidence>
<dbReference type="InterPro" id="IPR059000">
    <property type="entry name" value="ATPase_P-type_domA"/>
</dbReference>
<dbReference type="SUPFAM" id="SSF81665">
    <property type="entry name" value="Calcium ATPase, transmembrane domain M"/>
    <property type="match status" value="1"/>
</dbReference>
<keyword evidence="5" id="KW-0067">ATP-binding</keyword>
<feature type="transmembrane region" description="Helical" evidence="11">
    <location>
        <begin position="723"/>
        <end position="747"/>
    </location>
</feature>
<organism evidence="13 14">
    <name type="scientific">Demequina litoralis</name>
    <dbReference type="NCBI Taxonomy" id="3051660"/>
    <lineage>
        <taxon>Bacteria</taxon>
        <taxon>Bacillati</taxon>
        <taxon>Actinomycetota</taxon>
        <taxon>Actinomycetes</taxon>
        <taxon>Micrococcales</taxon>
        <taxon>Demequinaceae</taxon>
        <taxon>Demequina</taxon>
    </lineage>
</organism>
<evidence type="ECO:0000256" key="6">
    <source>
        <dbReference type="ARBA" id="ARBA00022842"/>
    </source>
</evidence>
<feature type="transmembrane region" description="Helical" evidence="11">
    <location>
        <begin position="775"/>
        <end position="792"/>
    </location>
</feature>
<dbReference type="PROSITE" id="PS00154">
    <property type="entry name" value="ATPASE_E1_E2"/>
    <property type="match status" value="1"/>
</dbReference>